<comment type="caution">
    <text evidence="8">The sequence shown here is derived from an EMBL/GenBank/DDBJ whole genome shotgun (WGS) entry which is preliminary data.</text>
</comment>
<evidence type="ECO:0000256" key="4">
    <source>
        <dbReference type="ARBA" id="ARBA00022982"/>
    </source>
</evidence>
<dbReference type="AlphaFoldDB" id="A0A1F7WSP0"/>
<dbReference type="PANTHER" id="PTHR36507:SF1">
    <property type="entry name" value="BLL1555 PROTEIN"/>
    <property type="match status" value="1"/>
</dbReference>
<keyword evidence="5" id="KW-0479">Metal-binding</keyword>
<gene>
    <name evidence="8" type="ORF">A2125_02530</name>
</gene>
<dbReference type="InterPro" id="IPR001235">
    <property type="entry name" value="Copper_blue_Plastocyanin"/>
</dbReference>
<evidence type="ECO:0000256" key="5">
    <source>
        <dbReference type="PIRSR" id="PIRSR602386-1"/>
    </source>
</evidence>
<evidence type="ECO:0000256" key="6">
    <source>
        <dbReference type="SAM" id="MobiDB-lite"/>
    </source>
</evidence>
<dbReference type="InterPro" id="IPR008972">
    <property type="entry name" value="Cupredoxin"/>
</dbReference>
<dbReference type="InterPro" id="IPR052721">
    <property type="entry name" value="ET_Amicyanin"/>
</dbReference>
<feature type="region of interest" description="Disordered" evidence="6">
    <location>
        <begin position="22"/>
        <end position="42"/>
    </location>
</feature>
<comment type="cofactor">
    <cofactor evidence="5">
        <name>Cu cation</name>
        <dbReference type="ChEBI" id="CHEBI:23378"/>
    </cofactor>
    <text evidence="5">Binds 1 copper ion per subunit.</text>
</comment>
<name>A0A1F7WSP0_9BACT</name>
<dbReference type="GO" id="GO:0009055">
    <property type="term" value="F:electron transfer activity"/>
    <property type="evidence" value="ECO:0007669"/>
    <property type="project" value="InterPro"/>
</dbReference>
<feature type="domain" description="EfeO-type cupredoxin-like" evidence="7">
    <location>
        <begin position="35"/>
        <end position="126"/>
    </location>
</feature>
<dbReference type="PANTHER" id="PTHR36507">
    <property type="entry name" value="BLL1555 PROTEIN"/>
    <property type="match status" value="1"/>
</dbReference>
<dbReference type="PRINTS" id="PR00155">
    <property type="entry name" value="AMICYANIN"/>
</dbReference>
<dbReference type="InterPro" id="IPR002386">
    <property type="entry name" value="Amicyanin/Pseudoazurin"/>
</dbReference>
<evidence type="ECO:0000256" key="2">
    <source>
        <dbReference type="ARBA" id="ARBA00022448"/>
    </source>
</evidence>
<dbReference type="GO" id="GO:0005507">
    <property type="term" value="F:copper ion binding"/>
    <property type="evidence" value="ECO:0007669"/>
    <property type="project" value="InterPro"/>
</dbReference>
<dbReference type="GO" id="GO:0042597">
    <property type="term" value="C:periplasmic space"/>
    <property type="evidence" value="ECO:0007669"/>
    <property type="project" value="UniProtKB-SubCell"/>
</dbReference>
<dbReference type="EMBL" id="MGFM01000017">
    <property type="protein sequence ID" value="OGM05854.1"/>
    <property type="molecule type" value="Genomic_DNA"/>
</dbReference>
<reference evidence="8 9" key="1">
    <citation type="journal article" date="2016" name="Nat. Commun.">
        <title>Thousands of microbial genomes shed light on interconnected biogeochemical processes in an aquifer system.</title>
        <authorList>
            <person name="Anantharaman K."/>
            <person name="Brown C.T."/>
            <person name="Hug L.A."/>
            <person name="Sharon I."/>
            <person name="Castelle C.J."/>
            <person name="Probst A.J."/>
            <person name="Thomas B.C."/>
            <person name="Singh A."/>
            <person name="Wilkins M.J."/>
            <person name="Karaoz U."/>
            <person name="Brodie E.L."/>
            <person name="Williams K.H."/>
            <person name="Hubbard S.S."/>
            <person name="Banfield J.F."/>
        </authorList>
    </citation>
    <scope>NUCLEOTIDE SEQUENCE [LARGE SCALE GENOMIC DNA]</scope>
</reference>
<evidence type="ECO:0000256" key="3">
    <source>
        <dbReference type="ARBA" id="ARBA00022764"/>
    </source>
</evidence>
<protein>
    <recommendedName>
        <fullName evidence="7">EfeO-type cupredoxin-like domain-containing protein</fullName>
    </recommendedName>
</protein>
<feature type="compositionally biased region" description="Low complexity" evidence="6">
    <location>
        <begin position="23"/>
        <end position="36"/>
    </location>
</feature>
<evidence type="ECO:0000313" key="9">
    <source>
        <dbReference type="Proteomes" id="UP000178812"/>
    </source>
</evidence>
<organism evidence="8 9">
    <name type="scientific">Candidatus Woesebacteria bacterium GWB1_43_5</name>
    <dbReference type="NCBI Taxonomy" id="1802474"/>
    <lineage>
        <taxon>Bacteria</taxon>
        <taxon>Candidatus Woeseibacteriota</taxon>
    </lineage>
</organism>
<keyword evidence="4" id="KW-0249">Electron transport</keyword>
<dbReference type="Pfam" id="PF13473">
    <property type="entry name" value="Cupredoxin_1"/>
    <property type="match status" value="1"/>
</dbReference>
<proteinExistence type="predicted"/>
<keyword evidence="2" id="KW-0813">Transport</keyword>
<comment type="subcellular location">
    <subcellularLocation>
        <location evidence="1">Periplasm</location>
    </subcellularLocation>
</comment>
<dbReference type="SUPFAM" id="SSF49503">
    <property type="entry name" value="Cupredoxins"/>
    <property type="match status" value="1"/>
</dbReference>
<keyword evidence="5" id="KW-0186">Copper</keyword>
<evidence type="ECO:0000313" key="8">
    <source>
        <dbReference type="EMBL" id="OGM05854.1"/>
    </source>
</evidence>
<feature type="binding site" evidence="5">
    <location>
        <position position="114"/>
    </location>
    <ligand>
        <name>Cu cation</name>
        <dbReference type="ChEBI" id="CHEBI:23378"/>
    </ligand>
</feature>
<dbReference type="PRINTS" id="PR00156">
    <property type="entry name" value="COPPERBLUE"/>
</dbReference>
<dbReference type="InterPro" id="IPR028096">
    <property type="entry name" value="EfeO_Cupredoxin"/>
</dbReference>
<dbReference type="Gene3D" id="2.60.40.420">
    <property type="entry name" value="Cupredoxins - blue copper proteins"/>
    <property type="match status" value="1"/>
</dbReference>
<keyword evidence="3" id="KW-0574">Periplasm</keyword>
<feature type="binding site" evidence="5">
    <location>
        <position position="117"/>
    </location>
    <ligand>
        <name>Cu cation</name>
        <dbReference type="ChEBI" id="CHEBI:23378"/>
    </ligand>
</feature>
<feature type="binding site" evidence="5">
    <location>
        <position position="79"/>
    </location>
    <ligand>
        <name>Cu cation</name>
        <dbReference type="ChEBI" id="CHEBI:23378"/>
    </ligand>
</feature>
<evidence type="ECO:0000259" key="7">
    <source>
        <dbReference type="Pfam" id="PF13473"/>
    </source>
</evidence>
<feature type="binding site" evidence="5">
    <location>
        <position position="120"/>
    </location>
    <ligand>
        <name>Cu cation</name>
        <dbReference type="ChEBI" id="CHEBI:23378"/>
    </ligand>
</feature>
<dbReference type="Proteomes" id="UP000178812">
    <property type="component" value="Unassembled WGS sequence"/>
</dbReference>
<accession>A0A1F7WSP0</accession>
<sequence>MVGIVVVVLIIGGGFLLLSRGASSPTTPPQTTITTSAEPTAKAADTVSIETKSFAFSPAIIKIKAGGTITFTNRDSVAHSFTADDGKSFDSGLVGKDQTKTVTAPKPGEYPFHCTPHPYMKGTLIVE</sequence>
<evidence type="ECO:0000256" key="1">
    <source>
        <dbReference type="ARBA" id="ARBA00004418"/>
    </source>
</evidence>